<dbReference type="InterPro" id="IPR025836">
    <property type="entry name" value="Zn_knuckle_CX2CX4HX4C"/>
</dbReference>
<name>A0A1B5Z878_TRISU</name>
<feature type="compositionally biased region" description="Polar residues" evidence="1">
    <location>
        <begin position="160"/>
        <end position="172"/>
    </location>
</feature>
<dbReference type="InterPro" id="IPR036691">
    <property type="entry name" value="Endo/exonu/phosph_ase_sf"/>
</dbReference>
<feature type="region of interest" description="Disordered" evidence="1">
    <location>
        <begin position="326"/>
        <end position="378"/>
    </location>
</feature>
<dbReference type="GO" id="GO:0003824">
    <property type="term" value="F:catalytic activity"/>
    <property type="evidence" value="ECO:0007669"/>
    <property type="project" value="InterPro"/>
</dbReference>
<organism evidence="4 5">
    <name type="scientific">Trifolium subterraneum</name>
    <name type="common">Subterranean clover</name>
    <dbReference type="NCBI Taxonomy" id="3900"/>
    <lineage>
        <taxon>Eukaryota</taxon>
        <taxon>Viridiplantae</taxon>
        <taxon>Streptophyta</taxon>
        <taxon>Embryophyta</taxon>
        <taxon>Tracheophyta</taxon>
        <taxon>Spermatophyta</taxon>
        <taxon>Magnoliopsida</taxon>
        <taxon>eudicotyledons</taxon>
        <taxon>Gunneridae</taxon>
        <taxon>Pentapetalae</taxon>
        <taxon>rosids</taxon>
        <taxon>fabids</taxon>
        <taxon>Fabales</taxon>
        <taxon>Fabaceae</taxon>
        <taxon>Papilionoideae</taxon>
        <taxon>50 kb inversion clade</taxon>
        <taxon>NPAAA clade</taxon>
        <taxon>Hologalegina</taxon>
        <taxon>IRL clade</taxon>
        <taxon>Trifolieae</taxon>
        <taxon>Trifolium</taxon>
    </lineage>
</organism>
<sequence length="741" mass="85621">IEHIPLFHVLLWVQVHNLPMGLMKEKVGKALANYIGTFVEYDKNNNSSFWRQYMRIRVRVDVRQPLKKDTKMKNKEGQWCTVNFKYEKMGVFCFVCGIMGHAKNKCEVRFAMEHDDGKREWTADIRADPKRQGGRQVSRWLREERGGREGRSGEEREAPANNSVTHQSSGPTSAEVADNGKGDIPNINHQKIMTRQSHSMVFQPSKPNNSDGPTNQYPPNITINIPANQISPSNTQSSHPTLNSLNNQMCQFPFTHGTDKTLNLRPNSYVPSASNQSFPIIFQRPETENFDDQLLPHQSLVFNSKQKLQDPPQVIKATHKITRGNHRISMPTRTIPSTKTDPKADQSRPDKKPKHINPKANPIPNLNCKTQTHDDTQEMEPGLPGPMKILSWNCRGLSTPSAIPNLRNIAQGHQPDILFLSETLSKAQTMERVRVSLKFNSCLSVDVEGRSGGLSVMWRDTIKCRVMNYSRNFINLVVEDKEEGEWRLTCYYGYPERGRRSQAWKLLRELRDMSDLPWCIIGDFNDLLSQEDKRGNHPHPNWLCNGFRTVVGDCDLTDIHLEGYPYTWIKSRGSSNVIEERLDRAMANLMWLMKYPDVRLLNLLASHSDHSPILLQSSPMVRNGTTYTFRFENMWLKEEDVEEVVVDGWGRERGVDITSRTTRCADKPQRWGRRKRMKFKQEVAECGDKMERLRGSHNLLDSGRYKEVQERHAKLLIQEETYWRKRAKMQWLREGDLNTNF</sequence>
<dbReference type="PANTHER" id="PTHR33710">
    <property type="entry name" value="BNAC02G09200D PROTEIN"/>
    <property type="match status" value="1"/>
</dbReference>
<dbReference type="Pfam" id="PF03372">
    <property type="entry name" value="Exo_endo_phos"/>
    <property type="match status" value="1"/>
</dbReference>
<reference evidence="5" key="1">
    <citation type="journal article" date="2017" name="Front. Plant Sci.">
        <title>Climate Clever Clovers: New Paradigm to Reduce the Environmental Footprint of Ruminants by Breeding Low Methanogenic Forages Utilizing Haplotype Variation.</title>
        <authorList>
            <person name="Kaur P."/>
            <person name="Appels R."/>
            <person name="Bayer P.E."/>
            <person name="Keeble-Gagnere G."/>
            <person name="Wang J."/>
            <person name="Hirakawa H."/>
            <person name="Shirasawa K."/>
            <person name="Vercoe P."/>
            <person name="Stefanova K."/>
            <person name="Durmic Z."/>
            <person name="Nichols P."/>
            <person name="Revell C."/>
            <person name="Isobe S.N."/>
            <person name="Edwards D."/>
            <person name="Erskine W."/>
        </authorList>
    </citation>
    <scope>NUCLEOTIDE SEQUENCE [LARGE SCALE GENOMIC DNA]</scope>
    <source>
        <strain evidence="5">cv. Daliak</strain>
    </source>
</reference>
<comment type="caution">
    <text evidence="4">The sequence shown here is derived from an EMBL/GenBank/DDBJ whole genome shotgun (WGS) entry which is preliminary data.</text>
</comment>
<feature type="domain" description="Endonuclease/exonuclease/phosphatase" evidence="2">
    <location>
        <begin position="390"/>
        <end position="588"/>
    </location>
</feature>
<evidence type="ECO:0000259" key="2">
    <source>
        <dbReference type="Pfam" id="PF03372"/>
    </source>
</evidence>
<evidence type="ECO:0008006" key="6">
    <source>
        <dbReference type="Google" id="ProtNLM"/>
    </source>
</evidence>
<dbReference type="OrthoDB" id="1001388at2759"/>
<gene>
    <name evidence="4" type="ORF">TSUD_418940</name>
</gene>
<keyword evidence="5" id="KW-1185">Reference proteome</keyword>
<evidence type="ECO:0000256" key="1">
    <source>
        <dbReference type="SAM" id="MobiDB-lite"/>
    </source>
</evidence>
<evidence type="ECO:0000259" key="3">
    <source>
        <dbReference type="Pfam" id="PF14392"/>
    </source>
</evidence>
<dbReference type="SUPFAM" id="SSF56219">
    <property type="entry name" value="DNase I-like"/>
    <property type="match status" value="1"/>
</dbReference>
<evidence type="ECO:0000313" key="5">
    <source>
        <dbReference type="Proteomes" id="UP000242715"/>
    </source>
</evidence>
<evidence type="ECO:0000313" key="4">
    <source>
        <dbReference type="EMBL" id="GAU10318.1"/>
    </source>
</evidence>
<dbReference type="PANTHER" id="PTHR33710:SF79">
    <property type="entry name" value="OS06G0205337 PROTEIN"/>
    <property type="match status" value="1"/>
</dbReference>
<accession>A0A1B5Z878</accession>
<dbReference type="EMBL" id="BCLP01043010">
    <property type="protein sequence ID" value="GAU10318.1"/>
    <property type="molecule type" value="Genomic_DNA"/>
</dbReference>
<protein>
    <recommendedName>
        <fullName evidence="6">CCHC-type domain-containing protein</fullName>
    </recommendedName>
</protein>
<proteinExistence type="predicted"/>
<dbReference type="Pfam" id="PF14392">
    <property type="entry name" value="zf-CCHC_4"/>
    <property type="match status" value="1"/>
</dbReference>
<dbReference type="Proteomes" id="UP000242715">
    <property type="component" value="Unassembled WGS sequence"/>
</dbReference>
<feature type="compositionally biased region" description="Basic and acidic residues" evidence="1">
    <location>
        <begin position="140"/>
        <end position="158"/>
    </location>
</feature>
<dbReference type="InterPro" id="IPR005135">
    <property type="entry name" value="Endo/exonuclease/phosphatase"/>
</dbReference>
<feature type="domain" description="Zinc knuckle CX2CX4HX4C" evidence="3">
    <location>
        <begin position="60"/>
        <end position="107"/>
    </location>
</feature>
<dbReference type="Gene3D" id="3.60.10.10">
    <property type="entry name" value="Endonuclease/exonuclease/phosphatase"/>
    <property type="match status" value="1"/>
</dbReference>
<dbReference type="AlphaFoldDB" id="A0A1B5Z878"/>
<feature type="non-terminal residue" evidence="4">
    <location>
        <position position="1"/>
    </location>
</feature>
<feature type="region of interest" description="Disordered" evidence="1">
    <location>
        <begin position="123"/>
        <end position="187"/>
    </location>
</feature>
<feature type="compositionally biased region" description="Basic and acidic residues" evidence="1">
    <location>
        <begin position="340"/>
        <end position="350"/>
    </location>
</feature>
<feature type="non-terminal residue" evidence="4">
    <location>
        <position position="741"/>
    </location>
</feature>